<reference evidence="5 6" key="1">
    <citation type="submission" date="2023-08" db="EMBL/GenBank/DDBJ databases">
        <title>Black Yeasts Isolated from many extreme environments.</title>
        <authorList>
            <person name="Coleine C."/>
            <person name="Stajich J.E."/>
            <person name="Selbmann L."/>
        </authorList>
    </citation>
    <scope>NUCLEOTIDE SEQUENCE [LARGE SCALE GENOMIC DNA]</scope>
    <source>
        <strain evidence="5 6">CCFEE 5935</strain>
    </source>
</reference>
<evidence type="ECO:0000256" key="2">
    <source>
        <dbReference type="ARBA" id="ARBA00008300"/>
    </source>
</evidence>
<dbReference type="Pfam" id="PF10230">
    <property type="entry name" value="LIDHydrolase"/>
    <property type="match status" value="1"/>
</dbReference>
<evidence type="ECO:0008006" key="7">
    <source>
        <dbReference type="Google" id="ProtNLM"/>
    </source>
</evidence>
<comment type="similarity">
    <text evidence="2">Belongs to the AB hydrolase superfamily. LDAH family.</text>
</comment>
<keyword evidence="4" id="KW-0378">Hydrolase</keyword>
<keyword evidence="6" id="KW-1185">Reference proteome</keyword>
<organism evidence="5 6">
    <name type="scientific">Saxophila tyrrhenica</name>
    <dbReference type="NCBI Taxonomy" id="1690608"/>
    <lineage>
        <taxon>Eukaryota</taxon>
        <taxon>Fungi</taxon>
        <taxon>Dikarya</taxon>
        <taxon>Ascomycota</taxon>
        <taxon>Pezizomycotina</taxon>
        <taxon>Dothideomycetes</taxon>
        <taxon>Dothideomycetidae</taxon>
        <taxon>Mycosphaerellales</taxon>
        <taxon>Extremaceae</taxon>
        <taxon>Saxophila</taxon>
    </lineage>
</organism>
<dbReference type="Gene3D" id="3.40.50.1820">
    <property type="entry name" value="alpha/beta hydrolase"/>
    <property type="match status" value="1"/>
</dbReference>
<dbReference type="PANTHER" id="PTHR13390:SF0">
    <property type="entry name" value="LIPID DROPLET-ASSOCIATED HYDROLASE"/>
    <property type="match status" value="1"/>
</dbReference>
<evidence type="ECO:0000313" key="5">
    <source>
        <dbReference type="EMBL" id="KAK5167547.1"/>
    </source>
</evidence>
<dbReference type="GO" id="GO:0019915">
    <property type="term" value="P:lipid storage"/>
    <property type="evidence" value="ECO:0007669"/>
    <property type="project" value="InterPro"/>
</dbReference>
<dbReference type="InterPro" id="IPR019363">
    <property type="entry name" value="LDAH"/>
</dbReference>
<accession>A0AAV9P4M3</accession>
<dbReference type="GeneID" id="89928582"/>
<name>A0AAV9P4M3_9PEZI</name>
<sequence>MCDSIERVLPRTTYDLAGAASGKEGRLLIRQNVLVYFIPGNPGLIEYYSAFADYLTRALEKENKDTLYHFMGTSLPGFHVNPQPDDEVDKLPLSLEEQVGLAANFIAVAARHDQELFRRQCETSGLPRPGPLPVILVGHSVGTYITLQTIARRQAQQKNESAAEEADFEIVGGICLFPTIIDLAKSPTGKQVNWLATSPYLAPTLQTLTKLLTTISPTFALRKLVQLITGQNAGAAETTAAFLSSKHGVLQALYMARHELLEMTHDKWSDDLWNGPLPVGKDDEVKMDRPKLYFYWGANDHWIDNSTRDSVIASRARRDSDAGGERKPVMEVDQLGTPHDFCIKDETSKIVAEKAAGYVIEILRELEARR</sequence>
<dbReference type="InterPro" id="IPR029058">
    <property type="entry name" value="AB_hydrolase_fold"/>
</dbReference>
<evidence type="ECO:0000313" key="6">
    <source>
        <dbReference type="Proteomes" id="UP001337655"/>
    </source>
</evidence>
<gene>
    <name evidence="5" type="ORF">LTR77_007246</name>
</gene>
<dbReference type="PANTHER" id="PTHR13390">
    <property type="entry name" value="LIPASE"/>
    <property type="match status" value="1"/>
</dbReference>
<dbReference type="Proteomes" id="UP001337655">
    <property type="component" value="Unassembled WGS sequence"/>
</dbReference>
<dbReference type="GO" id="GO:0005811">
    <property type="term" value="C:lipid droplet"/>
    <property type="evidence" value="ECO:0007669"/>
    <property type="project" value="UniProtKB-SubCell"/>
</dbReference>
<dbReference type="GO" id="GO:0016298">
    <property type="term" value="F:lipase activity"/>
    <property type="evidence" value="ECO:0007669"/>
    <property type="project" value="InterPro"/>
</dbReference>
<dbReference type="SUPFAM" id="SSF53474">
    <property type="entry name" value="alpha/beta-Hydrolases"/>
    <property type="match status" value="1"/>
</dbReference>
<evidence type="ECO:0000256" key="4">
    <source>
        <dbReference type="ARBA" id="ARBA00022801"/>
    </source>
</evidence>
<dbReference type="RefSeq" id="XP_064657253.1">
    <property type="nucleotide sequence ID" value="XM_064804483.1"/>
</dbReference>
<keyword evidence="3" id="KW-0551">Lipid droplet</keyword>
<proteinExistence type="inferred from homology"/>
<comment type="caution">
    <text evidence="5">The sequence shown here is derived from an EMBL/GenBank/DDBJ whole genome shotgun (WGS) entry which is preliminary data.</text>
</comment>
<evidence type="ECO:0000256" key="3">
    <source>
        <dbReference type="ARBA" id="ARBA00022677"/>
    </source>
</evidence>
<evidence type="ECO:0000256" key="1">
    <source>
        <dbReference type="ARBA" id="ARBA00004502"/>
    </source>
</evidence>
<protein>
    <recommendedName>
        <fullName evidence="7">Lipid droplet-associated hydrolase</fullName>
    </recommendedName>
</protein>
<dbReference type="AlphaFoldDB" id="A0AAV9P4M3"/>
<dbReference type="EMBL" id="JAVRRT010000011">
    <property type="protein sequence ID" value="KAK5167547.1"/>
    <property type="molecule type" value="Genomic_DNA"/>
</dbReference>
<comment type="subcellular location">
    <subcellularLocation>
        <location evidence="1">Lipid droplet</location>
    </subcellularLocation>
</comment>